<evidence type="ECO:0000313" key="1">
    <source>
        <dbReference type="EMBL" id="MCP9764154.1"/>
    </source>
</evidence>
<organism evidence="1 2">
    <name type="scientific">Lacihabitans soyangensis</name>
    <dbReference type="NCBI Taxonomy" id="869394"/>
    <lineage>
        <taxon>Bacteria</taxon>
        <taxon>Pseudomonadati</taxon>
        <taxon>Bacteroidota</taxon>
        <taxon>Cytophagia</taxon>
        <taxon>Cytophagales</taxon>
        <taxon>Leadbetterellaceae</taxon>
        <taxon>Lacihabitans</taxon>
    </lineage>
</organism>
<dbReference type="EMBL" id="RJUF01000079">
    <property type="protein sequence ID" value="MCP9764154.1"/>
    <property type="molecule type" value="Genomic_DNA"/>
</dbReference>
<reference evidence="1 2" key="1">
    <citation type="submission" date="2018-11" db="EMBL/GenBank/DDBJ databases">
        <title>Novel bacteria species description.</title>
        <authorList>
            <person name="Han J.-H."/>
        </authorList>
    </citation>
    <scope>NUCLEOTIDE SEQUENCE [LARGE SCALE GENOMIC DNA]</scope>
    <source>
        <strain evidence="1 2">KCTC23259</strain>
    </source>
</reference>
<dbReference type="AlphaFoldDB" id="A0AAE3KTV2"/>
<protein>
    <submittedName>
        <fullName evidence="1">Uncharacterized protein</fullName>
    </submittedName>
</protein>
<keyword evidence="2" id="KW-1185">Reference proteome</keyword>
<proteinExistence type="predicted"/>
<accession>A0AAE3KTV2</accession>
<gene>
    <name evidence="1" type="ORF">EGI31_14470</name>
</gene>
<dbReference type="Proteomes" id="UP001204144">
    <property type="component" value="Unassembled WGS sequence"/>
</dbReference>
<name>A0AAE3KTV2_9BACT</name>
<evidence type="ECO:0000313" key="2">
    <source>
        <dbReference type="Proteomes" id="UP001204144"/>
    </source>
</evidence>
<comment type="caution">
    <text evidence="1">The sequence shown here is derived from an EMBL/GenBank/DDBJ whole genome shotgun (WGS) entry which is preliminary data.</text>
</comment>
<dbReference type="RefSeq" id="WP_255037906.1">
    <property type="nucleotide sequence ID" value="NZ_RJUF01000079.1"/>
</dbReference>
<sequence length="538" mass="58700">MRKKSKKTNCCSEDSNLINLCESIPVANTYLEIDSQQLANLGISDRYFNRNYYNGINPLTDSTDLILRQNNFRTSLLSDKNHCSNLEGFVSVSNSYLGVGSPQIATIGASDKYFNRNVYSGVNAVANSTDLILGQSTIRTSVLSDNKYLLNLNESVSTASTYLGVGSPQIATIDVSDKYFNRNIYPGVNAVANSTDLILGQSTIRTSVLYDNKHLLNLNESVSTASTYLGVGSPQIAINDVSDKYFNRNIYPCVNAVANSIDLILGQSTIRTSVLYDNKHLLNLNESVSTASTYFGVGSPQLAITSASDKYFDKSVYSGVNHLPSTTDFISGKSTISPSLLSDKSQWTSLVGAVSVANTSLGIGSFELSNFNAVDKYSNRSVYSGVNHLASTTDFILGKSTISPTLLSDKNQWSSIAGANYFGSDNKFVESLNIGHLNKQLGKNGYLTNPISAIKEYDVFNIGNDFLKIENKDLERCIKQECQRIAEMVKIDPNHIGLEACGTSQKPIFNIYFVFTGSITSNNLQIGDKNITIVNYGK</sequence>